<dbReference type="EMBL" id="BART01027087">
    <property type="protein sequence ID" value="GAG90377.1"/>
    <property type="molecule type" value="Genomic_DNA"/>
</dbReference>
<organism evidence="1">
    <name type="scientific">marine sediment metagenome</name>
    <dbReference type="NCBI Taxonomy" id="412755"/>
    <lineage>
        <taxon>unclassified sequences</taxon>
        <taxon>metagenomes</taxon>
        <taxon>ecological metagenomes</taxon>
    </lineage>
</organism>
<gene>
    <name evidence="1" type="ORF">S01H4_48115</name>
</gene>
<comment type="caution">
    <text evidence="1">The sequence shown here is derived from an EMBL/GenBank/DDBJ whole genome shotgun (WGS) entry which is preliminary data.</text>
</comment>
<evidence type="ECO:0000313" key="1">
    <source>
        <dbReference type="EMBL" id="GAG90377.1"/>
    </source>
</evidence>
<accession>X1CAV0</accession>
<reference evidence="1" key="1">
    <citation type="journal article" date="2014" name="Front. Microbiol.">
        <title>High frequency of phylogenetically diverse reductive dehalogenase-homologous genes in deep subseafloor sedimentary metagenomes.</title>
        <authorList>
            <person name="Kawai M."/>
            <person name="Futagami T."/>
            <person name="Toyoda A."/>
            <person name="Takaki Y."/>
            <person name="Nishi S."/>
            <person name="Hori S."/>
            <person name="Arai W."/>
            <person name="Tsubouchi T."/>
            <person name="Morono Y."/>
            <person name="Uchiyama I."/>
            <person name="Ito T."/>
            <person name="Fujiyama A."/>
            <person name="Inagaki F."/>
            <person name="Takami H."/>
        </authorList>
    </citation>
    <scope>NUCLEOTIDE SEQUENCE</scope>
    <source>
        <strain evidence="1">Expedition CK06-06</strain>
    </source>
</reference>
<sequence>YQSLRLVIGTQADTPAHIFGALPAINRAV</sequence>
<feature type="non-terminal residue" evidence="1">
    <location>
        <position position="1"/>
    </location>
</feature>
<protein>
    <submittedName>
        <fullName evidence="1">Uncharacterized protein</fullName>
    </submittedName>
</protein>
<name>X1CAV0_9ZZZZ</name>
<dbReference type="AlphaFoldDB" id="X1CAV0"/>
<proteinExistence type="predicted"/>